<evidence type="ECO:0000259" key="1">
    <source>
        <dbReference type="Pfam" id="PF01494"/>
    </source>
</evidence>
<dbReference type="STRING" id="1860102.ACCAA_130110"/>
<sequence>MRTHFDALIVGAGPAGSSAAILLARAGWSVALIEKQSFPRRKVCGECLAASNLPLLAALGIGPALAAAAGPELSQVALLLGEQKIVADLPAAAHERYRWGRALGRETLDTLLLGQARSAGAHVLQPWAAQAIEGRAGDWRCAVRAIDSAAALTLRAPLAIAAYGSWEPLPAQRPRRRLVRSAADLLAFKANFRDASLDDGLLPVLSFDGGYGGMVVAADGLTTVACCIRRDRLEACRRAAPGWRAGDAVEALLKRACGGVRVALQAASREGPWLAAGPLDPGIHLHADDGVLRIGNAAGEAHPIIGEGMSMALQSAWLLCVHLLGGECRDVIPAELGQRELARRYAAEWRRQFAPRLRLAAAFAQLAMRPAAAALPMALGRSWPGLLTLAASWGGKTRCAVDPATIAWLAPTERRVAESRGGGKLASRAL</sequence>
<dbReference type="Gene3D" id="3.50.50.60">
    <property type="entry name" value="FAD/NAD(P)-binding domain"/>
    <property type="match status" value="1"/>
</dbReference>
<dbReference type="Pfam" id="PF01494">
    <property type="entry name" value="FAD_binding_3"/>
    <property type="match status" value="1"/>
</dbReference>
<proteinExistence type="predicted"/>
<dbReference type="GO" id="GO:0071949">
    <property type="term" value="F:FAD binding"/>
    <property type="evidence" value="ECO:0007669"/>
    <property type="project" value="InterPro"/>
</dbReference>
<reference evidence="2 3" key="1">
    <citation type="submission" date="2016-06" db="EMBL/GenBank/DDBJ databases">
        <authorList>
            <person name="Kjaerup R.B."/>
            <person name="Dalgaard T.S."/>
            <person name="Juul-Madsen H.R."/>
        </authorList>
    </citation>
    <scope>NUCLEOTIDE SEQUENCE [LARGE SCALE GENOMIC DNA]</scope>
    <source>
        <strain evidence="2">3</strain>
    </source>
</reference>
<dbReference type="PANTHER" id="PTHR42685:SF22">
    <property type="entry name" value="CONDITIONED MEDIUM FACTOR RECEPTOR 1"/>
    <property type="match status" value="1"/>
</dbReference>
<dbReference type="PANTHER" id="PTHR42685">
    <property type="entry name" value="GERANYLGERANYL DIPHOSPHATE REDUCTASE"/>
    <property type="match status" value="1"/>
</dbReference>
<evidence type="ECO:0000313" key="2">
    <source>
        <dbReference type="EMBL" id="SBT04158.1"/>
    </source>
</evidence>
<dbReference type="Proteomes" id="UP000199169">
    <property type="component" value="Unassembled WGS sequence"/>
</dbReference>
<dbReference type="PRINTS" id="PR00420">
    <property type="entry name" value="RNGMNOXGNASE"/>
</dbReference>
<evidence type="ECO:0000313" key="3">
    <source>
        <dbReference type="Proteomes" id="UP000199169"/>
    </source>
</evidence>
<protein>
    <submittedName>
        <fullName evidence="2">FAD dependent oxidoreductase</fullName>
    </submittedName>
</protein>
<dbReference type="InterPro" id="IPR050407">
    <property type="entry name" value="Geranylgeranyl_reductase"/>
</dbReference>
<dbReference type="InterPro" id="IPR002938">
    <property type="entry name" value="FAD-bd"/>
</dbReference>
<gene>
    <name evidence="2" type="ORF">ACCAA_130110</name>
</gene>
<organism evidence="2 3">
    <name type="scientific">Candidatus Accumulibacter aalborgensis</name>
    <dbReference type="NCBI Taxonomy" id="1860102"/>
    <lineage>
        <taxon>Bacteria</taxon>
        <taxon>Pseudomonadati</taxon>
        <taxon>Pseudomonadota</taxon>
        <taxon>Betaproteobacteria</taxon>
        <taxon>Candidatus Accumulibacter</taxon>
    </lineage>
</organism>
<feature type="domain" description="FAD-binding" evidence="1">
    <location>
        <begin position="6"/>
        <end position="323"/>
    </location>
</feature>
<accession>A0A1A8XJP0</accession>
<name>A0A1A8XJP0_9PROT</name>
<dbReference type="AlphaFoldDB" id="A0A1A8XJP0"/>
<dbReference type="InterPro" id="IPR036188">
    <property type="entry name" value="FAD/NAD-bd_sf"/>
</dbReference>
<dbReference type="EMBL" id="FLQX01000035">
    <property type="protein sequence ID" value="SBT04158.1"/>
    <property type="molecule type" value="Genomic_DNA"/>
</dbReference>
<dbReference type="RefSeq" id="WP_186405858.1">
    <property type="nucleotide sequence ID" value="NZ_FLQX01000035.1"/>
</dbReference>
<keyword evidence="3" id="KW-1185">Reference proteome</keyword>
<dbReference type="SUPFAM" id="SSF51905">
    <property type="entry name" value="FAD/NAD(P)-binding domain"/>
    <property type="match status" value="1"/>
</dbReference>